<name>A0A150PNG3_SORCE</name>
<feature type="compositionally biased region" description="Acidic residues" evidence="1">
    <location>
        <begin position="62"/>
        <end position="72"/>
    </location>
</feature>
<feature type="region of interest" description="Disordered" evidence="1">
    <location>
        <begin position="1"/>
        <end position="45"/>
    </location>
</feature>
<evidence type="ECO:0000313" key="2">
    <source>
        <dbReference type="EMBL" id="KYF57277.1"/>
    </source>
</evidence>
<evidence type="ECO:0000313" key="3">
    <source>
        <dbReference type="Proteomes" id="UP000075420"/>
    </source>
</evidence>
<dbReference type="EMBL" id="JELY01001003">
    <property type="protein sequence ID" value="KYF57277.1"/>
    <property type="molecule type" value="Genomic_DNA"/>
</dbReference>
<feature type="compositionally biased region" description="Basic and acidic residues" evidence="1">
    <location>
        <begin position="1"/>
        <end position="11"/>
    </location>
</feature>
<sequence length="87" mass="9642">MDPQHSRREGRPLPPRRIAAQGWLHPRRRSPGQRQAAAEADDAPESLFVLVVDDELLDPESELVPVDPEEPPDPPSDFAGALFEPEA</sequence>
<accession>A0A150PNG3</accession>
<reference evidence="2 3" key="1">
    <citation type="submission" date="2014-02" db="EMBL/GenBank/DDBJ databases">
        <title>The small core and large imbalanced accessory genome model reveals a collaborative survival strategy of Sorangium cellulosum strains in nature.</title>
        <authorList>
            <person name="Han K."/>
            <person name="Peng R."/>
            <person name="Blom J."/>
            <person name="Li Y.-Z."/>
        </authorList>
    </citation>
    <scope>NUCLEOTIDE SEQUENCE [LARGE SCALE GENOMIC DNA]</scope>
    <source>
        <strain evidence="2 3">So0157-25</strain>
    </source>
</reference>
<protein>
    <submittedName>
        <fullName evidence="2">Uncharacterized protein</fullName>
    </submittedName>
</protein>
<dbReference type="Proteomes" id="UP000075420">
    <property type="component" value="Unassembled WGS sequence"/>
</dbReference>
<comment type="caution">
    <text evidence="2">The sequence shown here is derived from an EMBL/GenBank/DDBJ whole genome shotgun (WGS) entry which is preliminary data.</text>
</comment>
<proteinExistence type="predicted"/>
<evidence type="ECO:0000256" key="1">
    <source>
        <dbReference type="SAM" id="MobiDB-lite"/>
    </source>
</evidence>
<gene>
    <name evidence="2" type="ORF">BE08_09665</name>
</gene>
<feature type="region of interest" description="Disordered" evidence="1">
    <location>
        <begin position="62"/>
        <end position="87"/>
    </location>
</feature>
<organism evidence="2 3">
    <name type="scientific">Sorangium cellulosum</name>
    <name type="common">Polyangium cellulosum</name>
    <dbReference type="NCBI Taxonomy" id="56"/>
    <lineage>
        <taxon>Bacteria</taxon>
        <taxon>Pseudomonadati</taxon>
        <taxon>Myxococcota</taxon>
        <taxon>Polyangia</taxon>
        <taxon>Polyangiales</taxon>
        <taxon>Polyangiaceae</taxon>
        <taxon>Sorangium</taxon>
    </lineage>
</organism>
<dbReference type="AlphaFoldDB" id="A0A150PNG3"/>